<keyword evidence="8" id="KW-1185">Reference proteome</keyword>
<evidence type="ECO:0000256" key="6">
    <source>
        <dbReference type="SAM" id="Phobius"/>
    </source>
</evidence>
<keyword evidence="2 6" id="KW-0812">Transmembrane</keyword>
<proteinExistence type="predicted"/>
<evidence type="ECO:0000313" key="7">
    <source>
        <dbReference type="EMBL" id="KAJ1142346.1"/>
    </source>
</evidence>
<dbReference type="Proteomes" id="UP001066276">
    <property type="component" value="Chromosome 6"/>
</dbReference>
<evidence type="ECO:0000313" key="8">
    <source>
        <dbReference type="Proteomes" id="UP001066276"/>
    </source>
</evidence>
<evidence type="ECO:0000256" key="4">
    <source>
        <dbReference type="ARBA" id="ARBA00023136"/>
    </source>
</evidence>
<evidence type="ECO:0000256" key="1">
    <source>
        <dbReference type="ARBA" id="ARBA00004141"/>
    </source>
</evidence>
<name>A0AAV7QSG8_PLEWA</name>
<organism evidence="7 8">
    <name type="scientific">Pleurodeles waltl</name>
    <name type="common">Iberian ribbed newt</name>
    <dbReference type="NCBI Taxonomy" id="8319"/>
    <lineage>
        <taxon>Eukaryota</taxon>
        <taxon>Metazoa</taxon>
        <taxon>Chordata</taxon>
        <taxon>Craniata</taxon>
        <taxon>Vertebrata</taxon>
        <taxon>Euteleostomi</taxon>
        <taxon>Amphibia</taxon>
        <taxon>Batrachia</taxon>
        <taxon>Caudata</taxon>
        <taxon>Salamandroidea</taxon>
        <taxon>Salamandridae</taxon>
        <taxon>Pleurodelinae</taxon>
        <taxon>Pleurodeles</taxon>
    </lineage>
</organism>
<dbReference type="PANTHER" id="PTHR34104">
    <property type="entry name" value="TRANSMEMBRANE PROTEIN 254"/>
    <property type="match status" value="1"/>
</dbReference>
<feature type="transmembrane region" description="Helical" evidence="6">
    <location>
        <begin position="92"/>
        <end position="115"/>
    </location>
</feature>
<gene>
    <name evidence="7" type="ORF">NDU88_008672</name>
</gene>
<evidence type="ECO:0000256" key="2">
    <source>
        <dbReference type="ARBA" id="ARBA00022692"/>
    </source>
</evidence>
<feature type="transmembrane region" description="Helical" evidence="6">
    <location>
        <begin position="60"/>
        <end position="80"/>
    </location>
</feature>
<evidence type="ECO:0000256" key="5">
    <source>
        <dbReference type="ARBA" id="ARBA00034834"/>
    </source>
</evidence>
<comment type="caution">
    <text evidence="7">The sequence shown here is derived from an EMBL/GenBank/DDBJ whole genome shotgun (WGS) entry which is preliminary data.</text>
</comment>
<dbReference type="PANTHER" id="PTHR34104:SF3">
    <property type="entry name" value="TRANSMEMBRANE PROTEIN 254"/>
    <property type="match status" value="1"/>
</dbReference>
<dbReference type="GO" id="GO:0016020">
    <property type="term" value="C:membrane"/>
    <property type="evidence" value="ECO:0007669"/>
    <property type="project" value="UniProtKB-SubCell"/>
</dbReference>
<protein>
    <recommendedName>
        <fullName evidence="5">Transmembrane protein 254</fullName>
    </recommendedName>
</protein>
<keyword evidence="4 6" id="KW-0472">Membrane</keyword>
<accession>A0AAV7QSG8</accession>
<dbReference type="InterPro" id="IPR028110">
    <property type="entry name" value="TMEM254"/>
</dbReference>
<comment type="subcellular location">
    <subcellularLocation>
        <location evidence="1">Membrane</location>
        <topology evidence="1">Multi-pass membrane protein</topology>
    </subcellularLocation>
</comment>
<dbReference type="EMBL" id="JANPWB010000010">
    <property type="protein sequence ID" value="KAJ1142346.1"/>
    <property type="molecule type" value="Genomic_DNA"/>
</dbReference>
<sequence length="124" mass="14283">MSAGSESAYFRRAGLFWMVLISSSMSFFALTVFWPEHVPYQHLGPLGSFVKYLVRNHYPWLYYGFWAAWAVHVLESLYAIRLCSMKGITNGWVCAKWLIQTLLFGIASLSLLLAYKPGQQKKHK</sequence>
<keyword evidence="3 6" id="KW-1133">Transmembrane helix</keyword>
<reference evidence="7" key="1">
    <citation type="journal article" date="2022" name="bioRxiv">
        <title>Sequencing and chromosome-scale assembly of the giantPleurodeles waltlgenome.</title>
        <authorList>
            <person name="Brown T."/>
            <person name="Elewa A."/>
            <person name="Iarovenko S."/>
            <person name="Subramanian E."/>
            <person name="Araus A.J."/>
            <person name="Petzold A."/>
            <person name="Susuki M."/>
            <person name="Suzuki K.-i.T."/>
            <person name="Hayashi T."/>
            <person name="Toyoda A."/>
            <person name="Oliveira C."/>
            <person name="Osipova E."/>
            <person name="Leigh N.D."/>
            <person name="Simon A."/>
            <person name="Yun M.H."/>
        </authorList>
    </citation>
    <scope>NUCLEOTIDE SEQUENCE</scope>
    <source>
        <strain evidence="7">20211129_DDA</strain>
        <tissue evidence="7">Liver</tissue>
    </source>
</reference>
<evidence type="ECO:0000256" key="3">
    <source>
        <dbReference type="ARBA" id="ARBA00022989"/>
    </source>
</evidence>
<feature type="transmembrane region" description="Helical" evidence="6">
    <location>
        <begin position="12"/>
        <end position="34"/>
    </location>
</feature>
<dbReference type="Pfam" id="PF14934">
    <property type="entry name" value="TMEM254"/>
    <property type="match status" value="1"/>
</dbReference>
<dbReference type="AlphaFoldDB" id="A0AAV7QSG8"/>